<evidence type="ECO:0000259" key="8">
    <source>
        <dbReference type="PROSITE" id="PS50112"/>
    </source>
</evidence>
<dbReference type="SMART" id="SM00388">
    <property type="entry name" value="HisKA"/>
    <property type="match status" value="1"/>
</dbReference>
<protein>
    <recommendedName>
        <fullName evidence="2">histidine kinase</fullName>
        <ecNumber evidence="2">2.7.13.3</ecNumber>
    </recommendedName>
</protein>
<evidence type="ECO:0000256" key="5">
    <source>
        <dbReference type="ARBA" id="ARBA00022777"/>
    </source>
</evidence>
<dbReference type="InterPro" id="IPR036890">
    <property type="entry name" value="HATPase_C_sf"/>
</dbReference>
<keyword evidence="3" id="KW-0597">Phosphoprotein</keyword>
<dbReference type="InterPro" id="IPR035965">
    <property type="entry name" value="PAS-like_dom_sf"/>
</dbReference>
<comment type="catalytic activity">
    <reaction evidence="1">
        <text>ATP + protein L-histidine = ADP + protein N-phospho-L-histidine.</text>
        <dbReference type="EC" id="2.7.13.3"/>
    </reaction>
</comment>
<dbReference type="SMART" id="SM00091">
    <property type="entry name" value="PAS"/>
    <property type="match status" value="1"/>
</dbReference>
<dbReference type="Proteomes" id="UP000441336">
    <property type="component" value="Unassembled WGS sequence"/>
</dbReference>
<evidence type="ECO:0000256" key="1">
    <source>
        <dbReference type="ARBA" id="ARBA00000085"/>
    </source>
</evidence>
<evidence type="ECO:0000256" key="4">
    <source>
        <dbReference type="ARBA" id="ARBA00022679"/>
    </source>
</evidence>
<dbReference type="AlphaFoldDB" id="A0A7K1THV0"/>
<dbReference type="EMBL" id="WQKZ01000004">
    <property type="protein sequence ID" value="MVN78007.1"/>
    <property type="molecule type" value="Genomic_DNA"/>
</dbReference>
<dbReference type="InterPro" id="IPR004358">
    <property type="entry name" value="Sig_transdc_His_kin-like_C"/>
</dbReference>
<dbReference type="GO" id="GO:0016020">
    <property type="term" value="C:membrane"/>
    <property type="evidence" value="ECO:0007669"/>
    <property type="project" value="UniProtKB-SubCell"/>
</dbReference>
<dbReference type="GO" id="GO:0007234">
    <property type="term" value="P:osmosensory signaling via phosphorelay pathway"/>
    <property type="evidence" value="ECO:0007669"/>
    <property type="project" value="TreeGrafter"/>
</dbReference>
<dbReference type="InterPro" id="IPR013656">
    <property type="entry name" value="PAS_4"/>
</dbReference>
<dbReference type="Pfam" id="PF00512">
    <property type="entry name" value="HisKA"/>
    <property type="match status" value="1"/>
</dbReference>
<name>A0A7K1THV0_9BACT</name>
<dbReference type="CDD" id="cd00082">
    <property type="entry name" value="HisKA"/>
    <property type="match status" value="1"/>
</dbReference>
<dbReference type="InterPro" id="IPR003594">
    <property type="entry name" value="HATPase_dom"/>
</dbReference>
<dbReference type="InterPro" id="IPR050351">
    <property type="entry name" value="BphY/WalK/GraS-like"/>
</dbReference>
<keyword evidence="6" id="KW-0472">Membrane</keyword>
<dbReference type="GO" id="GO:0000156">
    <property type="term" value="F:phosphorelay response regulator activity"/>
    <property type="evidence" value="ECO:0007669"/>
    <property type="project" value="TreeGrafter"/>
</dbReference>
<dbReference type="GO" id="GO:0000155">
    <property type="term" value="F:phosphorelay sensor kinase activity"/>
    <property type="evidence" value="ECO:0007669"/>
    <property type="project" value="InterPro"/>
</dbReference>
<gene>
    <name evidence="9" type="ORF">GO988_16880</name>
</gene>
<dbReference type="Gene3D" id="3.30.565.10">
    <property type="entry name" value="Histidine kinase-like ATPase, C-terminal domain"/>
    <property type="match status" value="1"/>
</dbReference>
<feature type="domain" description="Histidine kinase" evidence="7">
    <location>
        <begin position="144"/>
        <end position="357"/>
    </location>
</feature>
<dbReference type="NCBIfam" id="TIGR00229">
    <property type="entry name" value="sensory_box"/>
    <property type="match status" value="1"/>
</dbReference>
<evidence type="ECO:0000256" key="3">
    <source>
        <dbReference type="ARBA" id="ARBA00022553"/>
    </source>
</evidence>
<dbReference type="InterPro" id="IPR000014">
    <property type="entry name" value="PAS"/>
</dbReference>
<comment type="caution">
    <text evidence="9">The sequence shown here is derived from an EMBL/GenBank/DDBJ whole genome shotgun (WGS) entry which is preliminary data.</text>
</comment>
<evidence type="ECO:0000313" key="10">
    <source>
        <dbReference type="Proteomes" id="UP000441336"/>
    </source>
</evidence>
<dbReference type="InterPro" id="IPR003661">
    <property type="entry name" value="HisK_dim/P_dom"/>
</dbReference>
<dbReference type="PROSITE" id="PS50112">
    <property type="entry name" value="PAS"/>
    <property type="match status" value="1"/>
</dbReference>
<keyword evidence="10" id="KW-1185">Reference proteome</keyword>
<accession>A0A7K1THV0</accession>
<dbReference type="InterPro" id="IPR036097">
    <property type="entry name" value="HisK_dim/P_sf"/>
</dbReference>
<evidence type="ECO:0000256" key="6">
    <source>
        <dbReference type="ARBA" id="ARBA00023136"/>
    </source>
</evidence>
<sequence length="357" mass="40112">MDAGAPIAASEVRFRSLFENTPELVLYQNPAGIILDANPAFLAVVEKSKEQVIGKPYSDFLPLRAQPIFTQKLREAIAGKTVRFEVFASQGQSAPRHWDVVKIPLRQEGEVVGVHMVARDITEKTQHQEEIFVQNQNLQQFAYIVSHNLRAPLANAVGLVELLSTEEQGSPFFEETRQYLQQNLQQLDLVLRDMNTILTIRDQQHLAVPESVPLQEIISQVLQDLADVLDQCGGTTQIEIDQHMRVQANRAYLYSIFFNLLTNAIKYRSDQRPLHIAIAAIRDGGGRQVVTITDNGVGFDQEQAGADIFKLYKRFHTKLSGRGVGLYLVKTHVENMGGQIEVHSQLGEGTRFTLTLR</sequence>
<dbReference type="PANTHER" id="PTHR42878">
    <property type="entry name" value="TWO-COMPONENT HISTIDINE KINASE"/>
    <property type="match status" value="1"/>
</dbReference>
<dbReference type="PRINTS" id="PR00344">
    <property type="entry name" value="BCTRLSENSOR"/>
</dbReference>
<evidence type="ECO:0000313" key="9">
    <source>
        <dbReference type="EMBL" id="MVN78007.1"/>
    </source>
</evidence>
<dbReference type="Gene3D" id="1.10.287.130">
    <property type="match status" value="1"/>
</dbReference>
<evidence type="ECO:0000256" key="2">
    <source>
        <dbReference type="ARBA" id="ARBA00012438"/>
    </source>
</evidence>
<dbReference type="PROSITE" id="PS50109">
    <property type="entry name" value="HIS_KIN"/>
    <property type="match status" value="1"/>
</dbReference>
<dbReference type="SMART" id="SM00387">
    <property type="entry name" value="HATPase_c"/>
    <property type="match status" value="1"/>
</dbReference>
<dbReference type="SUPFAM" id="SSF47384">
    <property type="entry name" value="Homodimeric domain of signal transducing histidine kinase"/>
    <property type="match status" value="1"/>
</dbReference>
<feature type="domain" description="PAS" evidence="8">
    <location>
        <begin position="10"/>
        <end position="80"/>
    </location>
</feature>
<dbReference type="SUPFAM" id="SSF55785">
    <property type="entry name" value="PYP-like sensor domain (PAS domain)"/>
    <property type="match status" value="1"/>
</dbReference>
<dbReference type="EC" id="2.7.13.3" evidence="2"/>
<dbReference type="GO" id="GO:0030295">
    <property type="term" value="F:protein kinase activator activity"/>
    <property type="evidence" value="ECO:0007669"/>
    <property type="project" value="TreeGrafter"/>
</dbReference>
<organism evidence="9 10">
    <name type="scientific">Hymenobacter ginkgonis</name>
    <dbReference type="NCBI Taxonomy" id="2682976"/>
    <lineage>
        <taxon>Bacteria</taxon>
        <taxon>Pseudomonadati</taxon>
        <taxon>Bacteroidota</taxon>
        <taxon>Cytophagia</taxon>
        <taxon>Cytophagales</taxon>
        <taxon>Hymenobacteraceae</taxon>
        <taxon>Hymenobacter</taxon>
    </lineage>
</organism>
<dbReference type="Pfam" id="PF02518">
    <property type="entry name" value="HATPase_c"/>
    <property type="match status" value="1"/>
</dbReference>
<dbReference type="CDD" id="cd00130">
    <property type="entry name" value="PAS"/>
    <property type="match status" value="1"/>
</dbReference>
<dbReference type="SUPFAM" id="SSF55874">
    <property type="entry name" value="ATPase domain of HSP90 chaperone/DNA topoisomerase II/histidine kinase"/>
    <property type="match status" value="1"/>
</dbReference>
<dbReference type="PANTHER" id="PTHR42878:SF15">
    <property type="entry name" value="BACTERIOPHYTOCHROME"/>
    <property type="match status" value="1"/>
</dbReference>
<keyword evidence="4" id="KW-0808">Transferase</keyword>
<evidence type="ECO:0000259" key="7">
    <source>
        <dbReference type="PROSITE" id="PS50109"/>
    </source>
</evidence>
<keyword evidence="5" id="KW-0418">Kinase</keyword>
<proteinExistence type="predicted"/>
<dbReference type="Pfam" id="PF08448">
    <property type="entry name" value="PAS_4"/>
    <property type="match status" value="1"/>
</dbReference>
<reference evidence="9 10" key="1">
    <citation type="submission" date="2019-12" db="EMBL/GenBank/DDBJ databases">
        <title>Hymenobacter sp. HMF4947 Genome sequencing and assembly.</title>
        <authorList>
            <person name="Kang H."/>
            <person name="Cha I."/>
            <person name="Kim H."/>
            <person name="Joh K."/>
        </authorList>
    </citation>
    <scope>NUCLEOTIDE SEQUENCE [LARGE SCALE GENOMIC DNA]</scope>
    <source>
        <strain evidence="9 10">HMF4947</strain>
    </source>
</reference>
<dbReference type="Gene3D" id="3.30.450.20">
    <property type="entry name" value="PAS domain"/>
    <property type="match status" value="1"/>
</dbReference>
<dbReference type="InterPro" id="IPR005467">
    <property type="entry name" value="His_kinase_dom"/>
</dbReference>
<dbReference type="RefSeq" id="WP_157567694.1">
    <property type="nucleotide sequence ID" value="NZ_WQKZ01000004.1"/>
</dbReference>